<feature type="transmembrane region" description="Helical" evidence="2">
    <location>
        <begin position="542"/>
        <end position="563"/>
    </location>
</feature>
<dbReference type="InterPro" id="IPR018677">
    <property type="entry name" value="DUF2157"/>
</dbReference>
<comment type="caution">
    <text evidence="5">The sequence shown here is derived from an EMBL/GenBank/DDBJ whole genome shotgun (WGS) entry which is preliminary data.</text>
</comment>
<feature type="transmembrane region" description="Helical" evidence="2">
    <location>
        <begin position="478"/>
        <end position="497"/>
    </location>
</feature>
<keyword evidence="6" id="KW-1185">Reference proteome</keyword>
<feature type="transmembrane region" description="Helical" evidence="2">
    <location>
        <begin position="426"/>
        <end position="447"/>
    </location>
</feature>
<evidence type="ECO:0000256" key="1">
    <source>
        <dbReference type="SAM" id="MobiDB-lite"/>
    </source>
</evidence>
<dbReference type="EMBL" id="JACCEW010000004">
    <property type="protein sequence ID" value="NYT37888.1"/>
    <property type="molecule type" value="Genomic_DNA"/>
</dbReference>
<feature type="transmembrane region" description="Helical" evidence="2">
    <location>
        <begin position="402"/>
        <end position="419"/>
    </location>
</feature>
<feature type="compositionally biased region" description="Low complexity" evidence="1">
    <location>
        <begin position="331"/>
        <end position="352"/>
    </location>
</feature>
<feature type="domain" description="DUF2157" evidence="3">
    <location>
        <begin position="24"/>
        <end position="132"/>
    </location>
</feature>
<feature type="transmembrane region" description="Helical" evidence="2">
    <location>
        <begin position="137"/>
        <end position="156"/>
    </location>
</feature>
<feature type="transmembrane region" description="Helical" evidence="2">
    <location>
        <begin position="376"/>
        <end position="396"/>
    </location>
</feature>
<name>A0A853FDU2_9BURK</name>
<feature type="transmembrane region" description="Helical" evidence="2">
    <location>
        <begin position="227"/>
        <end position="244"/>
    </location>
</feature>
<proteinExistence type="predicted"/>
<evidence type="ECO:0000259" key="3">
    <source>
        <dbReference type="Pfam" id="PF09925"/>
    </source>
</evidence>
<feature type="transmembrane region" description="Helical" evidence="2">
    <location>
        <begin position="279"/>
        <end position="297"/>
    </location>
</feature>
<feature type="region of interest" description="Disordered" evidence="1">
    <location>
        <begin position="322"/>
        <end position="352"/>
    </location>
</feature>
<gene>
    <name evidence="5" type="ORF">H0A68_13460</name>
</gene>
<feature type="transmembrane region" description="Helical" evidence="2">
    <location>
        <begin position="677"/>
        <end position="693"/>
    </location>
</feature>
<accession>A0A853FDU2</accession>
<keyword evidence="2" id="KW-0812">Transmembrane</keyword>
<evidence type="ECO:0000256" key="2">
    <source>
        <dbReference type="SAM" id="Phobius"/>
    </source>
</evidence>
<dbReference type="Pfam" id="PF09925">
    <property type="entry name" value="DUF2157"/>
    <property type="match status" value="1"/>
</dbReference>
<organism evidence="5 6">
    <name type="scientific">Allopusillimonas soli</name>
    <dbReference type="NCBI Taxonomy" id="659016"/>
    <lineage>
        <taxon>Bacteria</taxon>
        <taxon>Pseudomonadati</taxon>
        <taxon>Pseudomonadota</taxon>
        <taxon>Betaproteobacteria</taxon>
        <taxon>Burkholderiales</taxon>
        <taxon>Alcaligenaceae</taxon>
        <taxon>Allopusillimonas</taxon>
    </lineage>
</organism>
<dbReference type="Pfam" id="PF14345">
    <property type="entry name" value="GDYXXLXY"/>
    <property type="match status" value="1"/>
</dbReference>
<feature type="transmembrane region" description="Helical" evidence="2">
    <location>
        <begin position="517"/>
        <end position="535"/>
    </location>
</feature>
<feature type="domain" description="DUF4401" evidence="4">
    <location>
        <begin position="371"/>
        <end position="695"/>
    </location>
</feature>
<evidence type="ECO:0000259" key="4">
    <source>
        <dbReference type="Pfam" id="PF14351"/>
    </source>
</evidence>
<feature type="transmembrane region" description="Helical" evidence="2">
    <location>
        <begin position="113"/>
        <end position="130"/>
    </location>
</feature>
<keyword evidence="2" id="KW-0472">Membrane</keyword>
<feature type="transmembrane region" description="Helical" evidence="2">
    <location>
        <begin position="162"/>
        <end position="182"/>
    </location>
</feature>
<evidence type="ECO:0000313" key="6">
    <source>
        <dbReference type="Proteomes" id="UP000580517"/>
    </source>
</evidence>
<feature type="transmembrane region" description="Helical" evidence="2">
    <location>
        <begin position="648"/>
        <end position="665"/>
    </location>
</feature>
<feature type="transmembrane region" description="Helical" evidence="2">
    <location>
        <begin position="251"/>
        <end position="273"/>
    </location>
</feature>
<keyword evidence="2" id="KW-1133">Transmembrane helix</keyword>
<evidence type="ECO:0000313" key="5">
    <source>
        <dbReference type="EMBL" id="NYT37888.1"/>
    </source>
</evidence>
<feature type="transmembrane region" description="Helical" evidence="2">
    <location>
        <begin position="616"/>
        <end position="642"/>
    </location>
</feature>
<protein>
    <submittedName>
        <fullName evidence="5">GDYXXLXY domain-containing protein</fullName>
    </submittedName>
</protein>
<dbReference type="InterPro" id="IPR025833">
    <property type="entry name" value="GDYXXLXY"/>
</dbReference>
<dbReference type="Pfam" id="PF14351">
    <property type="entry name" value="DUF4401"/>
    <property type="match status" value="1"/>
</dbReference>
<dbReference type="AlphaFoldDB" id="A0A853FDU2"/>
<feature type="transmembrane region" description="Helical" evidence="2">
    <location>
        <begin position="713"/>
        <end position="735"/>
    </location>
</feature>
<feature type="transmembrane region" description="Helical" evidence="2">
    <location>
        <begin position="54"/>
        <end position="72"/>
    </location>
</feature>
<feature type="transmembrane region" description="Helical" evidence="2">
    <location>
        <begin position="575"/>
        <end position="596"/>
    </location>
</feature>
<dbReference type="Proteomes" id="UP000580517">
    <property type="component" value="Unassembled WGS sequence"/>
</dbReference>
<dbReference type="RefSeq" id="WP_129969844.1">
    <property type="nucleotide sequence ID" value="NZ_JACCEW010000004.1"/>
</dbReference>
<sequence length="886" mass="93283">MQVGGLGGNSQKQREWPIFLRKSALSLACLLLSSAGACWVAANWERASALQKLAGAQILLAIVIMAAAWAAWRRKTPQDHNFSLAANLAGLAAVATGALLALVGQIYQTGADNWQLFLLWAALLLPWILVMKTVFMALLLALLLNISLALYLYLVVDGLGMLFSLLAGGGNAYVMAMLDALLLLAWERSVRPLGDRWRIGPRILLAAAAGWAFAAVLSVGFDGGSVAAMALPGLLLMGLCYFAYTRLRPDLVAVALTLAGAFLLVAAPLVLALDSTSGLLGIVLVLAVLALLGVRHLSTLVRAARQQSAVGEAGTAEASAIPIPSATGPRAGATPSDAAANAPAQPAPMDAKSGPAAELAIESEPEAAAEPWFVSLFRLVAVGLVALLLLAFLAVTLDIDEATVWVLGVVLAAIGTGLHRATKIGIVSDFGTIFLMAGIVLFPFGLFEMELEVLAAVAALLAFGAAIYLSVPLKTVRFVAALVLLGTCVIVTWPGLSRWDFIEGAFSGFGGGLSSRIYLYVWWLAAATALALAGTRTKAGRAFWSPLAWALLLLAQYAAWMAPIPQIAGLREAPWAFWVMWLACALLPPLALWAFLTEGPGGGGSLPRRLRVGAPLALAVASLGWLGAPGISLSVLWILFGYFLGRRLLVAFGVAALLAYLYRFYYLLDASLLQKSAILAMTGGWLLLSWAVLRRLVGPRAPGHGAGTANRSLGVPAGLLAGLLVVLAVANTMIYQRERIQMEGQRIVLALAPVDPRSLMQGDYMALGFEVANEASARIAALPDDDPVRKQRGGYLLLRPGADGVSMLVAVAPEPPDSNGGDVALCFTLRDGRVRLSSSAWFFPEGQAARYAQARYGVFRVDDNGDSLIVGLLDAQQKPLGPQSGP</sequence>
<feature type="transmembrane region" description="Helical" evidence="2">
    <location>
        <begin position="203"/>
        <end position="221"/>
    </location>
</feature>
<dbReference type="InterPro" id="IPR025513">
    <property type="entry name" value="DUF4401"/>
</dbReference>
<feature type="transmembrane region" description="Helical" evidence="2">
    <location>
        <begin position="453"/>
        <end position="471"/>
    </location>
</feature>
<reference evidence="5 6" key="1">
    <citation type="submission" date="2020-07" db="EMBL/GenBank/DDBJ databases">
        <title>Taxonomic revisions and descriptions of new bacterial species based on genomic comparisons in the high-G+C-content subgroup of the family Alcaligenaceae.</title>
        <authorList>
            <person name="Szabo A."/>
            <person name="Felfoldi T."/>
        </authorList>
    </citation>
    <scope>NUCLEOTIDE SEQUENCE [LARGE SCALE GENOMIC DNA]</scope>
    <source>
        <strain evidence="5 6">DSM 25264</strain>
    </source>
</reference>
<feature type="transmembrane region" description="Helical" evidence="2">
    <location>
        <begin position="84"/>
        <end position="107"/>
    </location>
</feature>
<dbReference type="OrthoDB" id="4868247at2"/>
<feature type="transmembrane region" description="Helical" evidence="2">
    <location>
        <begin position="24"/>
        <end position="42"/>
    </location>
</feature>